<comment type="subunit">
    <text evidence="7">Associated with the spliceosome.</text>
</comment>
<reference evidence="10" key="1">
    <citation type="submission" date="2013-01" db="EMBL/GenBank/DDBJ databases">
        <title>Draft Genome Sequence of a Mulberry Tree, Morus notabilis C.K. Schneid.</title>
        <authorList>
            <person name="He N."/>
            <person name="Zhao S."/>
        </authorList>
    </citation>
    <scope>NUCLEOTIDE SEQUENCE</scope>
</reference>
<proteinExistence type="inferred from homology"/>
<evidence type="ECO:0000256" key="8">
    <source>
        <dbReference type="SAM" id="MobiDB-lite"/>
    </source>
</evidence>
<dbReference type="Proteomes" id="UP000030645">
    <property type="component" value="Unassembled WGS sequence"/>
</dbReference>
<dbReference type="STRING" id="981085.W9S1J4"/>
<protein>
    <recommendedName>
        <fullName evidence="7">Pre-mRNA-splicing factor SLU7</fullName>
    </recommendedName>
</protein>
<sequence>MKYGPNDNVVSYDRGETMSQTDRFRKREYEKEEKWRRYILHGTVSNKLEELEELKGKKLEGERGVRCEDKDDLRVAEAKVDESKQMDLAKDDKRVCTTCGGIKGTFMNLRIHEDTNSKEIARELLLGQSEMEVERHRAGRIIKGRITFENKEAYRMKR</sequence>
<dbReference type="AlphaFoldDB" id="W9S1J4"/>
<evidence type="ECO:0000256" key="7">
    <source>
        <dbReference type="RuleBase" id="RU367071"/>
    </source>
</evidence>
<keyword evidence="10" id="KW-1185">Reference proteome</keyword>
<dbReference type="PANTHER" id="PTHR12942:SF2">
    <property type="entry name" value="PRE-MRNA-SPLICING FACTOR SLU7"/>
    <property type="match status" value="1"/>
</dbReference>
<name>W9S1J4_9ROSA</name>
<comment type="similarity">
    <text evidence="2 7">Belongs to the SLU7 family.</text>
</comment>
<evidence type="ECO:0000256" key="3">
    <source>
        <dbReference type="ARBA" id="ARBA00022664"/>
    </source>
</evidence>
<accession>W9S1J4</accession>
<comment type="function">
    <text evidence="7">Involved in pre-mRNA splicing.</text>
</comment>
<evidence type="ECO:0000256" key="6">
    <source>
        <dbReference type="ARBA" id="ARBA00023242"/>
    </source>
</evidence>
<keyword evidence="3 7" id="KW-0507">mRNA processing</keyword>
<dbReference type="GO" id="GO:0030628">
    <property type="term" value="F:pre-mRNA 3'-splice site binding"/>
    <property type="evidence" value="ECO:0007669"/>
    <property type="project" value="UniProtKB-UniRule"/>
</dbReference>
<comment type="subcellular location">
    <subcellularLocation>
        <location evidence="1 7">Nucleus</location>
    </subcellularLocation>
</comment>
<evidence type="ECO:0000313" key="9">
    <source>
        <dbReference type="EMBL" id="EXC21055.1"/>
    </source>
</evidence>
<evidence type="ECO:0000313" key="10">
    <source>
        <dbReference type="Proteomes" id="UP000030645"/>
    </source>
</evidence>
<evidence type="ECO:0000256" key="4">
    <source>
        <dbReference type="ARBA" id="ARBA00022728"/>
    </source>
</evidence>
<dbReference type="GO" id="GO:0005681">
    <property type="term" value="C:spliceosomal complex"/>
    <property type="evidence" value="ECO:0007669"/>
    <property type="project" value="UniProtKB-UniRule"/>
</dbReference>
<keyword evidence="6 7" id="KW-0539">Nucleus</keyword>
<dbReference type="GO" id="GO:0000398">
    <property type="term" value="P:mRNA splicing, via spliceosome"/>
    <property type="evidence" value="ECO:0007669"/>
    <property type="project" value="UniProtKB-UniRule"/>
</dbReference>
<keyword evidence="5 7" id="KW-0508">mRNA splicing</keyword>
<evidence type="ECO:0000256" key="2">
    <source>
        <dbReference type="ARBA" id="ARBA00007203"/>
    </source>
</evidence>
<dbReference type="PANTHER" id="PTHR12942">
    <property type="entry name" value="STEP II SPLICING FACTOR SLU7"/>
    <property type="match status" value="1"/>
</dbReference>
<dbReference type="EMBL" id="KE345934">
    <property type="protein sequence ID" value="EXC21055.1"/>
    <property type="molecule type" value="Genomic_DNA"/>
</dbReference>
<feature type="region of interest" description="Disordered" evidence="8">
    <location>
        <begin position="1"/>
        <end position="21"/>
    </location>
</feature>
<evidence type="ECO:0000256" key="5">
    <source>
        <dbReference type="ARBA" id="ARBA00023187"/>
    </source>
</evidence>
<dbReference type="InterPro" id="IPR039974">
    <property type="entry name" value="Splicing_factor_SLU7"/>
</dbReference>
<evidence type="ECO:0000256" key="1">
    <source>
        <dbReference type="ARBA" id="ARBA00004123"/>
    </source>
</evidence>
<gene>
    <name evidence="9" type="ORF">L484_017065</name>
</gene>
<keyword evidence="4 7" id="KW-0747">Spliceosome</keyword>
<organism evidence="9 10">
    <name type="scientific">Morus notabilis</name>
    <dbReference type="NCBI Taxonomy" id="981085"/>
    <lineage>
        <taxon>Eukaryota</taxon>
        <taxon>Viridiplantae</taxon>
        <taxon>Streptophyta</taxon>
        <taxon>Embryophyta</taxon>
        <taxon>Tracheophyta</taxon>
        <taxon>Spermatophyta</taxon>
        <taxon>Magnoliopsida</taxon>
        <taxon>eudicotyledons</taxon>
        <taxon>Gunneridae</taxon>
        <taxon>Pentapetalae</taxon>
        <taxon>rosids</taxon>
        <taxon>fabids</taxon>
        <taxon>Rosales</taxon>
        <taxon>Moraceae</taxon>
        <taxon>Moreae</taxon>
        <taxon>Morus</taxon>
    </lineage>
</organism>